<dbReference type="EMBL" id="CP099489">
    <property type="protein sequence ID" value="USQ78299.1"/>
    <property type="molecule type" value="Genomic_DNA"/>
</dbReference>
<proteinExistence type="predicted"/>
<protein>
    <submittedName>
        <fullName evidence="1">Uncharacterized protein</fullName>
    </submittedName>
</protein>
<accession>A0ABY4YNN4</accession>
<dbReference type="RefSeq" id="WP_252591097.1">
    <property type="nucleotide sequence ID" value="NZ_CP099489.1"/>
</dbReference>
<evidence type="ECO:0000313" key="1">
    <source>
        <dbReference type="EMBL" id="USQ78299.1"/>
    </source>
</evidence>
<dbReference type="Proteomes" id="UP001056455">
    <property type="component" value="Chromosome"/>
</dbReference>
<name>A0ABY4YNN4_9MICO</name>
<reference evidence="1" key="1">
    <citation type="submission" date="2022-06" db="EMBL/GenBank/DDBJ databases">
        <title>Ornithinimicrobium HY1793.</title>
        <authorList>
            <person name="Huang Y."/>
        </authorList>
    </citation>
    <scope>NUCLEOTIDE SEQUENCE</scope>
    <source>
        <strain evidence="1">HY1793</strain>
    </source>
</reference>
<organism evidence="1 2">
    <name type="scientific">Ornithinimicrobium faecis</name>
    <dbReference type="NCBI Taxonomy" id="2934158"/>
    <lineage>
        <taxon>Bacteria</taxon>
        <taxon>Bacillati</taxon>
        <taxon>Actinomycetota</taxon>
        <taxon>Actinomycetes</taxon>
        <taxon>Micrococcales</taxon>
        <taxon>Ornithinimicrobiaceae</taxon>
        <taxon>Ornithinimicrobium</taxon>
    </lineage>
</organism>
<sequence>MSRRRKIDPLLRDMLEHPSWHIEIVCRCTGDRRVVGRVGSKNGNPPQLEGVTSVALGTGDGLRTTSAFRCGRCRRNLPVRTDARERFTVAAMRGVSEVDLVHVAAIVD</sequence>
<evidence type="ECO:0000313" key="2">
    <source>
        <dbReference type="Proteomes" id="UP001056455"/>
    </source>
</evidence>
<gene>
    <name evidence="1" type="ORF">NF556_11605</name>
</gene>
<keyword evidence="2" id="KW-1185">Reference proteome</keyword>